<dbReference type="Proteomes" id="UP000177838">
    <property type="component" value="Unassembled WGS sequence"/>
</dbReference>
<dbReference type="PANTHER" id="PTHR30627">
    <property type="entry name" value="PEPTIDOGLYCAN D,D-TRANSPEPTIDASE"/>
    <property type="match status" value="1"/>
</dbReference>
<organism evidence="5 6">
    <name type="scientific">Candidatus Vogelbacteria bacterium RIFOXYD1_FULL_46_19</name>
    <dbReference type="NCBI Taxonomy" id="1802439"/>
    <lineage>
        <taxon>Bacteria</taxon>
        <taxon>Candidatus Vogeliibacteriota</taxon>
    </lineage>
</organism>
<reference evidence="5 6" key="1">
    <citation type="journal article" date="2016" name="Nat. Commun.">
        <title>Thousands of microbial genomes shed light on interconnected biogeochemical processes in an aquifer system.</title>
        <authorList>
            <person name="Anantharaman K."/>
            <person name="Brown C.T."/>
            <person name="Hug L.A."/>
            <person name="Sharon I."/>
            <person name="Castelle C.J."/>
            <person name="Probst A.J."/>
            <person name="Thomas B.C."/>
            <person name="Singh A."/>
            <person name="Wilkins M.J."/>
            <person name="Karaoz U."/>
            <person name="Brodie E.L."/>
            <person name="Williams K.H."/>
            <person name="Hubbard S.S."/>
            <person name="Banfield J.F."/>
        </authorList>
    </citation>
    <scope>NUCLEOTIDE SEQUENCE [LARGE SCALE GENOMIC DNA]</scope>
</reference>
<dbReference type="SUPFAM" id="SSF56519">
    <property type="entry name" value="Penicillin binding protein dimerisation domain"/>
    <property type="match status" value="1"/>
</dbReference>
<proteinExistence type="predicted"/>
<keyword evidence="2" id="KW-0472">Membrane</keyword>
<evidence type="ECO:0000259" key="3">
    <source>
        <dbReference type="Pfam" id="PF00905"/>
    </source>
</evidence>
<dbReference type="PANTHER" id="PTHR30627:SF1">
    <property type="entry name" value="PEPTIDOGLYCAN D,D-TRANSPEPTIDASE FTSI"/>
    <property type="match status" value="1"/>
</dbReference>
<feature type="domain" description="Penicillin-binding protein dimerisation" evidence="4">
    <location>
        <begin position="56"/>
        <end position="190"/>
    </location>
</feature>
<dbReference type="InterPro" id="IPR001460">
    <property type="entry name" value="PCN-bd_Tpept"/>
</dbReference>
<dbReference type="InterPro" id="IPR036138">
    <property type="entry name" value="PBP_dimer_sf"/>
</dbReference>
<dbReference type="Pfam" id="PF03717">
    <property type="entry name" value="PBP_dimer"/>
    <property type="match status" value="1"/>
</dbReference>
<evidence type="ECO:0000256" key="1">
    <source>
        <dbReference type="ARBA" id="ARBA00004370"/>
    </source>
</evidence>
<sequence length="569" mass="62561">MKVNAIFRLKLIGLGLALVAVIFATRLFFLQVVHGDSYGEQADKQYLRSARTFFDRGSIYFSDKNQTLVPAATLRQEFLITMNPQLVTEADQVYDLLAPILPDLKRSDFLAQTKKTKSLYEEIAGGVTTDVAEKIKALDVRGLYVHKEKRRFYPAGRTAAHVLGFMANQNEKYTGIYGLEHYYNNILTSRETGSFASFFAEIFLGVKGVVTAEAVESEGDIVLTIEPVVQARLEKILGEAVERWGAEAGGAIIMDPHTGDILAMSAFPDFDPGGRQASLDNLPNPLVERVFEMGSVVKPLTLAAGLDQGVIKPGSTYFDTGEVILNNRRIMNHDKKARGLVDMQEVIDNSLNTGAVFVMQKMGKESFRDYMLAYGLGDKTGIDLPGEVAGLVKNLNSPREVEYATASFGQGIALTPIGITRAFAVLANGGKLVQPRVVKSIKYDLGPTKNLEPVILKEGLLNRGALEDITQMLIKAVDEALVGGTASLPNYSIAAKTGTAEIAAAGGGYDEDRYLHSFFGYYPAYQPRFVVFMYLVNPRNIRYSSETLTGPFMETAKFLLNYYEVPPDR</sequence>
<dbReference type="GO" id="GO:0008658">
    <property type="term" value="F:penicillin binding"/>
    <property type="evidence" value="ECO:0007669"/>
    <property type="project" value="InterPro"/>
</dbReference>
<dbReference type="Gene3D" id="3.40.710.10">
    <property type="entry name" value="DD-peptidase/beta-lactamase superfamily"/>
    <property type="match status" value="1"/>
</dbReference>
<evidence type="ECO:0000259" key="4">
    <source>
        <dbReference type="Pfam" id="PF03717"/>
    </source>
</evidence>
<comment type="caution">
    <text evidence="5">The sequence shown here is derived from an EMBL/GenBank/DDBJ whole genome shotgun (WGS) entry which is preliminary data.</text>
</comment>
<feature type="domain" description="Penicillin-binding protein transpeptidase" evidence="3">
    <location>
        <begin position="249"/>
        <end position="552"/>
    </location>
</feature>
<dbReference type="EMBL" id="MHTK01000006">
    <property type="protein sequence ID" value="OHA59491.1"/>
    <property type="molecule type" value="Genomic_DNA"/>
</dbReference>
<gene>
    <name evidence="5" type="ORF">A2589_01355</name>
</gene>
<dbReference type="InterPro" id="IPR005311">
    <property type="entry name" value="PBP_dimer"/>
</dbReference>
<dbReference type="SUPFAM" id="SSF56601">
    <property type="entry name" value="beta-lactamase/transpeptidase-like"/>
    <property type="match status" value="1"/>
</dbReference>
<dbReference type="GO" id="GO:0005886">
    <property type="term" value="C:plasma membrane"/>
    <property type="evidence" value="ECO:0007669"/>
    <property type="project" value="TreeGrafter"/>
</dbReference>
<dbReference type="InterPro" id="IPR012338">
    <property type="entry name" value="Beta-lactam/transpept-like"/>
</dbReference>
<evidence type="ECO:0008006" key="7">
    <source>
        <dbReference type="Google" id="ProtNLM"/>
    </source>
</evidence>
<comment type="subcellular location">
    <subcellularLocation>
        <location evidence="1">Membrane</location>
    </subcellularLocation>
</comment>
<dbReference type="Gene3D" id="3.30.450.330">
    <property type="match status" value="1"/>
</dbReference>
<accession>A0A1G2QHN4</accession>
<name>A0A1G2QHN4_9BACT</name>
<dbReference type="InterPro" id="IPR050515">
    <property type="entry name" value="Beta-lactam/transpept"/>
</dbReference>
<evidence type="ECO:0000256" key="2">
    <source>
        <dbReference type="ARBA" id="ARBA00023136"/>
    </source>
</evidence>
<dbReference type="Gene3D" id="3.90.1310.10">
    <property type="entry name" value="Penicillin-binding protein 2a (Domain 2)"/>
    <property type="match status" value="1"/>
</dbReference>
<evidence type="ECO:0000313" key="5">
    <source>
        <dbReference type="EMBL" id="OHA59491.1"/>
    </source>
</evidence>
<dbReference type="STRING" id="1802439.A2589_01355"/>
<protein>
    <recommendedName>
        <fullName evidence="7">Penicillin-binding protein transpeptidase domain-containing protein</fullName>
    </recommendedName>
</protein>
<dbReference type="GO" id="GO:0071555">
    <property type="term" value="P:cell wall organization"/>
    <property type="evidence" value="ECO:0007669"/>
    <property type="project" value="TreeGrafter"/>
</dbReference>
<dbReference type="AlphaFoldDB" id="A0A1G2QHN4"/>
<evidence type="ECO:0000313" key="6">
    <source>
        <dbReference type="Proteomes" id="UP000177838"/>
    </source>
</evidence>
<dbReference type="Pfam" id="PF00905">
    <property type="entry name" value="Transpeptidase"/>
    <property type="match status" value="1"/>
</dbReference>